<dbReference type="Pfam" id="PF02811">
    <property type="entry name" value="PHP"/>
    <property type="match status" value="1"/>
</dbReference>
<dbReference type="EC" id="3.1.3.15" evidence="3 8"/>
<comment type="similarity">
    <text evidence="2 8">Belongs to the PHP hydrolase family. HisK subfamily.</text>
</comment>
<dbReference type="SUPFAM" id="SSF89550">
    <property type="entry name" value="PHP domain-like"/>
    <property type="match status" value="1"/>
</dbReference>
<dbReference type="Gene3D" id="3.20.20.140">
    <property type="entry name" value="Metal-dependent hydrolases"/>
    <property type="match status" value="1"/>
</dbReference>
<dbReference type="SMART" id="SM00481">
    <property type="entry name" value="POLIIIAc"/>
    <property type="match status" value="1"/>
</dbReference>
<dbReference type="AlphaFoldDB" id="A0A377GWF4"/>
<evidence type="ECO:0000256" key="7">
    <source>
        <dbReference type="ARBA" id="ARBA00049158"/>
    </source>
</evidence>
<proteinExistence type="inferred from homology"/>
<dbReference type="OrthoDB" id="9775255at2"/>
<evidence type="ECO:0000313" key="11">
    <source>
        <dbReference type="Proteomes" id="UP000255328"/>
    </source>
</evidence>
<evidence type="ECO:0000256" key="8">
    <source>
        <dbReference type="RuleBase" id="RU366003"/>
    </source>
</evidence>
<dbReference type="GO" id="GO:0004401">
    <property type="term" value="F:histidinol-phosphatase activity"/>
    <property type="evidence" value="ECO:0007669"/>
    <property type="project" value="UniProtKB-UniRule"/>
</dbReference>
<keyword evidence="11" id="KW-1185">Reference proteome</keyword>
<keyword evidence="6 8" id="KW-0368">Histidine biosynthesis</keyword>
<evidence type="ECO:0000256" key="2">
    <source>
        <dbReference type="ARBA" id="ARBA00009152"/>
    </source>
</evidence>
<evidence type="ECO:0000313" key="10">
    <source>
        <dbReference type="EMBL" id="STO31289.1"/>
    </source>
</evidence>
<dbReference type="GO" id="GO:0005737">
    <property type="term" value="C:cytoplasm"/>
    <property type="evidence" value="ECO:0007669"/>
    <property type="project" value="TreeGrafter"/>
</dbReference>
<dbReference type="GO" id="GO:0000105">
    <property type="term" value="P:L-histidine biosynthetic process"/>
    <property type="evidence" value="ECO:0007669"/>
    <property type="project" value="UniProtKB-UniRule"/>
</dbReference>
<comment type="pathway">
    <text evidence="1 8">Amino-acid biosynthesis; L-histidine biosynthesis; L-histidine from 5-phospho-alpha-D-ribose 1-diphosphate: step 8/9.</text>
</comment>
<evidence type="ECO:0000256" key="3">
    <source>
        <dbReference type="ARBA" id="ARBA00013085"/>
    </source>
</evidence>
<dbReference type="PANTHER" id="PTHR21039:SF0">
    <property type="entry name" value="HISTIDINOL-PHOSPHATASE"/>
    <property type="match status" value="1"/>
</dbReference>
<evidence type="ECO:0000256" key="1">
    <source>
        <dbReference type="ARBA" id="ARBA00004970"/>
    </source>
</evidence>
<dbReference type="InterPro" id="IPR003141">
    <property type="entry name" value="Pol/His_phosphatase_N"/>
</dbReference>
<protein>
    <recommendedName>
        <fullName evidence="3 8">Histidinol-phosphatase</fullName>
        <shortName evidence="8">HolPase</shortName>
        <ecNumber evidence="3 8">3.1.3.15</ecNumber>
    </recommendedName>
</protein>
<evidence type="ECO:0000256" key="6">
    <source>
        <dbReference type="ARBA" id="ARBA00023102"/>
    </source>
</evidence>
<dbReference type="UniPathway" id="UPA00031">
    <property type="reaction ID" value="UER00013"/>
</dbReference>
<feature type="domain" description="Polymerase/histidinol phosphatase N-terminal" evidence="9">
    <location>
        <begin position="4"/>
        <end position="86"/>
    </location>
</feature>
<dbReference type="EMBL" id="UGGU01000003">
    <property type="protein sequence ID" value="STO31289.1"/>
    <property type="molecule type" value="Genomic_DNA"/>
</dbReference>
<comment type="catalytic activity">
    <reaction evidence="7 8">
        <text>L-histidinol phosphate + H2O = L-histidinol + phosphate</text>
        <dbReference type="Rhea" id="RHEA:14465"/>
        <dbReference type="ChEBI" id="CHEBI:15377"/>
        <dbReference type="ChEBI" id="CHEBI:43474"/>
        <dbReference type="ChEBI" id="CHEBI:57699"/>
        <dbReference type="ChEBI" id="CHEBI:57980"/>
        <dbReference type="EC" id="3.1.3.15"/>
    </reaction>
</comment>
<dbReference type="InterPro" id="IPR010140">
    <property type="entry name" value="Histidinol_P_phosphatase_HisJ"/>
</dbReference>
<dbReference type="InterPro" id="IPR004013">
    <property type="entry name" value="PHP_dom"/>
</dbReference>
<gene>
    <name evidence="10" type="ORF">NCTC10723_00735</name>
</gene>
<accession>A0A377GWF4</accession>
<evidence type="ECO:0000256" key="5">
    <source>
        <dbReference type="ARBA" id="ARBA00022801"/>
    </source>
</evidence>
<evidence type="ECO:0000256" key="4">
    <source>
        <dbReference type="ARBA" id="ARBA00022605"/>
    </source>
</evidence>
<reference evidence="10 11" key="1">
    <citation type="submission" date="2018-06" db="EMBL/GenBank/DDBJ databases">
        <authorList>
            <consortium name="Pathogen Informatics"/>
            <person name="Doyle S."/>
        </authorList>
    </citation>
    <scope>NUCLEOTIDE SEQUENCE [LARGE SCALE GENOMIC DNA]</scope>
    <source>
        <strain evidence="10 11">NCTC10723</strain>
    </source>
</reference>
<dbReference type="NCBIfam" id="TIGR01856">
    <property type="entry name" value="hisJ_fam"/>
    <property type="match status" value="1"/>
</dbReference>
<dbReference type="Proteomes" id="UP000255328">
    <property type="component" value="Unassembled WGS sequence"/>
</dbReference>
<evidence type="ECO:0000259" key="9">
    <source>
        <dbReference type="SMART" id="SM00481"/>
    </source>
</evidence>
<dbReference type="PANTHER" id="PTHR21039">
    <property type="entry name" value="HISTIDINOL PHOSPHATASE-RELATED"/>
    <property type="match status" value="1"/>
</dbReference>
<dbReference type="InterPro" id="IPR016195">
    <property type="entry name" value="Pol/histidinol_Pase-like"/>
</dbReference>
<keyword evidence="4 8" id="KW-0028">Amino-acid biosynthesis</keyword>
<dbReference type="RefSeq" id="WP_115269472.1">
    <property type="nucleotide sequence ID" value="NZ_CASFEE010000035.1"/>
</dbReference>
<organism evidence="10 11">
    <name type="scientific">Fusobacterium necrogenes</name>
    <dbReference type="NCBI Taxonomy" id="858"/>
    <lineage>
        <taxon>Bacteria</taxon>
        <taxon>Fusobacteriati</taxon>
        <taxon>Fusobacteriota</taxon>
        <taxon>Fusobacteriia</taxon>
        <taxon>Fusobacteriales</taxon>
        <taxon>Fusobacteriaceae</taxon>
        <taxon>Fusobacterium</taxon>
    </lineage>
</organism>
<sequence>MFINDYHIHSQFSGDSSQDLNEIFERAIFLGLEEIAITDHLEYDIEGMTEKWILNLDRYTKEIIEFKNKYRDRLNIKLGLEVGVQPHTREYLENQVKKYPFDFVIASTHAIDRYDLAFGELQKSRNKEELQEYYFKTVFENVKIYDNFSIYGHMDFITRYGGDKYRGLEYEKNSDLIDEILKMLIHKGKGIEINTSGYRYKEDRFYPCTEIVKRYFELGGEIITIGSDSHIKEHLTMDFDRVYNFLKSIGVKYICGFEKMKPVFKILK</sequence>
<name>A0A377GWF4_9FUSO</name>
<keyword evidence="5 8" id="KW-0378">Hydrolase</keyword>